<evidence type="ECO:0000313" key="5">
    <source>
        <dbReference type="Proteomes" id="UP000198967"/>
    </source>
</evidence>
<protein>
    <submittedName>
        <fullName evidence="4">Orn/Lys/Arg decarboxylase, major domain</fullName>
    </submittedName>
</protein>
<evidence type="ECO:0000313" key="4">
    <source>
        <dbReference type="EMBL" id="SDF90417.1"/>
    </source>
</evidence>
<gene>
    <name evidence="4" type="ORF">SAMN05216377_107255</name>
</gene>
<dbReference type="PANTHER" id="PTHR43277">
    <property type="entry name" value="ARGININE DECARBOXYLASE"/>
    <property type="match status" value="1"/>
</dbReference>
<sequence length="184" mass="19584">MIARAQELMADAVGAEHAFFSTCGSWLSVKSAMLAVAGRHGRILVGRDAHKSVVSGLVLSGLQPVWVHPRYDREHHLAHPPAPEDVRAALDRDDDVARVLITSPTPYGTCADLSVVAEICHARGLPLLPFHERLPTWAMDAGADVRSSSTSPSSGSAAIRPPTGCVRTARSTCTCPTTVASRRC</sequence>
<reference evidence="4 5" key="1">
    <citation type="submission" date="2016-10" db="EMBL/GenBank/DDBJ databases">
        <authorList>
            <person name="de Groot N.N."/>
        </authorList>
    </citation>
    <scope>NUCLEOTIDE SEQUENCE [LARGE SCALE GENOMIC DNA]</scope>
    <source>
        <strain evidence="4 5">CGMCC 4.3143</strain>
    </source>
</reference>
<dbReference type="AlphaFoldDB" id="A0A1G7PVS3"/>
<dbReference type="SUPFAM" id="SSF53383">
    <property type="entry name" value="PLP-dependent transferases"/>
    <property type="match status" value="1"/>
</dbReference>
<feature type="domain" description="Orn/Lys/Arg decarboxylases family 1 pyridoxal-P attachment site" evidence="3">
    <location>
        <begin position="2"/>
        <end position="126"/>
    </location>
</feature>
<keyword evidence="2" id="KW-0663">Pyridoxal phosphate</keyword>
<comment type="cofactor">
    <cofactor evidence="1">
        <name>pyridoxal 5'-phosphate</name>
        <dbReference type="ChEBI" id="CHEBI:597326"/>
    </cofactor>
</comment>
<organism evidence="4 5">
    <name type="scientific">Pseudonocardia oroxyli</name>
    <dbReference type="NCBI Taxonomy" id="366584"/>
    <lineage>
        <taxon>Bacteria</taxon>
        <taxon>Bacillati</taxon>
        <taxon>Actinomycetota</taxon>
        <taxon>Actinomycetes</taxon>
        <taxon>Pseudonocardiales</taxon>
        <taxon>Pseudonocardiaceae</taxon>
        <taxon>Pseudonocardia</taxon>
    </lineage>
</organism>
<name>A0A1G7PVS3_PSEOR</name>
<dbReference type="InterPro" id="IPR052357">
    <property type="entry name" value="Orn_Lys_Arg_decarboxylase-I"/>
</dbReference>
<dbReference type="PANTHER" id="PTHR43277:SF4">
    <property type="entry name" value="ARGININE DECARBOXYLASE"/>
    <property type="match status" value="1"/>
</dbReference>
<dbReference type="Pfam" id="PF01276">
    <property type="entry name" value="OKR_DC_1"/>
    <property type="match status" value="1"/>
</dbReference>
<evidence type="ECO:0000256" key="2">
    <source>
        <dbReference type="ARBA" id="ARBA00022898"/>
    </source>
</evidence>
<dbReference type="Gene3D" id="3.40.640.10">
    <property type="entry name" value="Type I PLP-dependent aspartate aminotransferase-like (Major domain)"/>
    <property type="match status" value="1"/>
</dbReference>
<evidence type="ECO:0000256" key="1">
    <source>
        <dbReference type="ARBA" id="ARBA00001933"/>
    </source>
</evidence>
<dbReference type="Proteomes" id="UP000198967">
    <property type="component" value="Unassembled WGS sequence"/>
</dbReference>
<dbReference type="GO" id="GO:0003824">
    <property type="term" value="F:catalytic activity"/>
    <property type="evidence" value="ECO:0007669"/>
    <property type="project" value="InterPro"/>
</dbReference>
<dbReference type="EMBL" id="FNBE01000007">
    <property type="protein sequence ID" value="SDF90417.1"/>
    <property type="molecule type" value="Genomic_DNA"/>
</dbReference>
<proteinExistence type="predicted"/>
<dbReference type="InterPro" id="IPR015421">
    <property type="entry name" value="PyrdxlP-dep_Trfase_major"/>
</dbReference>
<accession>A0A1G7PVS3</accession>
<dbReference type="InterPro" id="IPR015424">
    <property type="entry name" value="PyrdxlP-dep_Trfase"/>
</dbReference>
<evidence type="ECO:0000259" key="3">
    <source>
        <dbReference type="Pfam" id="PF01276"/>
    </source>
</evidence>
<dbReference type="InterPro" id="IPR000310">
    <property type="entry name" value="Orn/Lys/Arg_deCO2ase_major_dom"/>
</dbReference>
<keyword evidence="5" id="KW-1185">Reference proteome</keyword>
<dbReference type="STRING" id="366584.SAMN05216377_107255"/>